<gene>
    <name evidence="1" type="ORF">ACFQZ8_05015</name>
</gene>
<sequence length="85" mass="8818">GTRLHAVAEEGVPTRAIAEAIGEVLGIPTVSVTPEQAVEHFGGFIGTFFGMDVRASSAATRAAFDWTPTGPTLLDDIRAGAYTAE</sequence>
<evidence type="ECO:0000313" key="2">
    <source>
        <dbReference type="Proteomes" id="UP001597053"/>
    </source>
</evidence>
<accession>A0ABW2ZX99</accession>
<keyword evidence="2" id="KW-1185">Reference proteome</keyword>
<reference evidence="2" key="1">
    <citation type="journal article" date="2019" name="Int. J. Syst. Evol. Microbiol.">
        <title>The Global Catalogue of Microorganisms (GCM) 10K type strain sequencing project: providing services to taxonomists for standard genome sequencing and annotation.</title>
        <authorList>
            <consortium name="The Broad Institute Genomics Platform"/>
            <consortium name="The Broad Institute Genome Sequencing Center for Infectious Disease"/>
            <person name="Wu L."/>
            <person name="Ma J."/>
        </authorList>
    </citation>
    <scope>NUCLEOTIDE SEQUENCE [LARGE SCALE GENOMIC DNA]</scope>
    <source>
        <strain evidence="2">JCM 32148</strain>
    </source>
</reference>
<comment type="caution">
    <text evidence="1">The sequence shown here is derived from an EMBL/GenBank/DDBJ whole genome shotgun (WGS) entry which is preliminary data.</text>
</comment>
<dbReference type="Proteomes" id="UP001597053">
    <property type="component" value="Unassembled WGS sequence"/>
</dbReference>
<protein>
    <submittedName>
        <fullName evidence="1">3-beta hydroxysteroid dehydrogenase</fullName>
    </submittedName>
</protein>
<feature type="non-terminal residue" evidence="1">
    <location>
        <position position="1"/>
    </location>
</feature>
<dbReference type="EMBL" id="JBHTHM010000117">
    <property type="protein sequence ID" value="MFD0783281.1"/>
    <property type="molecule type" value="Genomic_DNA"/>
</dbReference>
<organism evidence="1 2">
    <name type="scientific">Micromonospora azadirachtae</name>
    <dbReference type="NCBI Taxonomy" id="1970735"/>
    <lineage>
        <taxon>Bacteria</taxon>
        <taxon>Bacillati</taxon>
        <taxon>Actinomycetota</taxon>
        <taxon>Actinomycetes</taxon>
        <taxon>Micromonosporales</taxon>
        <taxon>Micromonosporaceae</taxon>
        <taxon>Micromonospora</taxon>
    </lineage>
</organism>
<evidence type="ECO:0000313" key="1">
    <source>
        <dbReference type="EMBL" id="MFD0783281.1"/>
    </source>
</evidence>
<name>A0ABW2ZX99_9ACTN</name>
<proteinExistence type="predicted"/>